<keyword evidence="4" id="KW-1185">Reference proteome</keyword>
<dbReference type="GO" id="GO:0008237">
    <property type="term" value="F:metallopeptidase activity"/>
    <property type="evidence" value="ECO:0007669"/>
    <property type="project" value="InterPro"/>
</dbReference>
<evidence type="ECO:0000313" key="4">
    <source>
        <dbReference type="Proteomes" id="UP000186922"/>
    </source>
</evidence>
<dbReference type="Gene3D" id="3.40.390.10">
    <property type="entry name" value="Collagenase (Catalytic Domain)"/>
    <property type="match status" value="1"/>
</dbReference>
<protein>
    <submittedName>
        <fullName evidence="3">Uncharacterized protein</fullName>
    </submittedName>
</protein>
<dbReference type="Proteomes" id="UP000186922">
    <property type="component" value="Unassembled WGS sequence"/>
</dbReference>
<dbReference type="AlphaFoldDB" id="A0A1D1W1B7"/>
<feature type="region of interest" description="Disordered" evidence="1">
    <location>
        <begin position="363"/>
        <end position="390"/>
    </location>
</feature>
<evidence type="ECO:0000256" key="2">
    <source>
        <dbReference type="SAM" id="SignalP"/>
    </source>
</evidence>
<dbReference type="EMBL" id="BDGG01000014">
    <property type="protein sequence ID" value="GAV07076.1"/>
    <property type="molecule type" value="Genomic_DNA"/>
</dbReference>
<keyword evidence="2" id="KW-0732">Signal</keyword>
<evidence type="ECO:0000256" key="1">
    <source>
        <dbReference type="SAM" id="MobiDB-lite"/>
    </source>
</evidence>
<sequence length="390" mass="40307">MMGFTFLMHLPLIFLAILCQRCSSTVLTAFETNHLPISNFTREGRATKNFDGRYRPWPNPTAIPYIFDTANPYTAAEQAVITAAMNQISSQMSNCIRFSPTGSATTGSGLFISKSAGAQPAPTTCQTVPGQHYNALNRPQRMVMIPNTGAGNNGCLTQREAMKLLVNVLGLRDEWRRPGRDNCITVNPTSIDPAIGSSLAGQPVNSMTDAYGITGNGAVDVMGTTYDFWSITIPAPDKWKNPNAATGASTPLWTYSPNQAANCPTPAGSGTGGVISPGPISPGTGGTVLPVPPPGTLQAQLSLDDCRGIQAIYPASCGAVLCRDLYNNLTPPTAPLVAQPLPAAPVTSGTGAGTGIGTGNIISGTPTGSGTGLTPQFDANGNPILGGPGG</sequence>
<gene>
    <name evidence="3" type="primary">RvY_16958-1</name>
    <name evidence="3" type="synonym">RvY_16958.1</name>
    <name evidence="3" type="ORF">RvY_16958</name>
</gene>
<feature type="compositionally biased region" description="Low complexity" evidence="1">
    <location>
        <begin position="363"/>
        <end position="374"/>
    </location>
</feature>
<organism evidence="3 4">
    <name type="scientific">Ramazzottius varieornatus</name>
    <name type="common">Water bear</name>
    <name type="synonym">Tardigrade</name>
    <dbReference type="NCBI Taxonomy" id="947166"/>
    <lineage>
        <taxon>Eukaryota</taxon>
        <taxon>Metazoa</taxon>
        <taxon>Ecdysozoa</taxon>
        <taxon>Tardigrada</taxon>
        <taxon>Eutardigrada</taxon>
        <taxon>Parachela</taxon>
        <taxon>Hypsibioidea</taxon>
        <taxon>Ramazzottiidae</taxon>
        <taxon>Ramazzottius</taxon>
    </lineage>
</organism>
<reference evidence="3 4" key="1">
    <citation type="journal article" date="2016" name="Nat. Commun.">
        <title>Extremotolerant tardigrade genome and improved radiotolerance of human cultured cells by tardigrade-unique protein.</title>
        <authorList>
            <person name="Hashimoto T."/>
            <person name="Horikawa D.D."/>
            <person name="Saito Y."/>
            <person name="Kuwahara H."/>
            <person name="Kozuka-Hata H."/>
            <person name="Shin-I T."/>
            <person name="Minakuchi Y."/>
            <person name="Ohishi K."/>
            <person name="Motoyama A."/>
            <person name="Aizu T."/>
            <person name="Enomoto A."/>
            <person name="Kondo K."/>
            <person name="Tanaka S."/>
            <person name="Hara Y."/>
            <person name="Koshikawa S."/>
            <person name="Sagara H."/>
            <person name="Miura T."/>
            <person name="Yokobori S."/>
            <person name="Miyagawa K."/>
            <person name="Suzuki Y."/>
            <person name="Kubo T."/>
            <person name="Oyama M."/>
            <person name="Kohara Y."/>
            <person name="Fujiyama A."/>
            <person name="Arakawa K."/>
            <person name="Katayama T."/>
            <person name="Toyoda A."/>
            <person name="Kunieda T."/>
        </authorList>
    </citation>
    <scope>NUCLEOTIDE SEQUENCE [LARGE SCALE GENOMIC DNA]</scope>
    <source>
        <strain evidence="3 4">YOKOZUNA-1</strain>
    </source>
</reference>
<feature type="chain" id="PRO_5008899092" evidence="2">
    <location>
        <begin position="25"/>
        <end position="390"/>
    </location>
</feature>
<proteinExistence type="predicted"/>
<comment type="caution">
    <text evidence="3">The sequence shown here is derived from an EMBL/GenBank/DDBJ whole genome shotgun (WGS) entry which is preliminary data.</text>
</comment>
<accession>A0A1D1W1B7</accession>
<feature type="signal peptide" evidence="2">
    <location>
        <begin position="1"/>
        <end position="24"/>
    </location>
</feature>
<name>A0A1D1W1B7_RAMVA</name>
<dbReference type="InterPro" id="IPR024079">
    <property type="entry name" value="MetalloPept_cat_dom_sf"/>
</dbReference>
<dbReference type="SUPFAM" id="SSF55486">
    <property type="entry name" value="Metalloproteases ('zincins'), catalytic domain"/>
    <property type="match status" value="1"/>
</dbReference>
<evidence type="ECO:0000313" key="3">
    <source>
        <dbReference type="EMBL" id="GAV07076.1"/>
    </source>
</evidence>
<dbReference type="OrthoDB" id="291007at2759"/>